<keyword evidence="2" id="KW-0808">Transferase</keyword>
<dbReference type="InterPro" id="IPR000182">
    <property type="entry name" value="GNAT_dom"/>
</dbReference>
<evidence type="ECO:0000259" key="1">
    <source>
        <dbReference type="PROSITE" id="PS51186"/>
    </source>
</evidence>
<sequence>MSLQQKNINKNSSDLKRIESLLKNSFPEVERFPMDLILYKLEKGIGNLLAIYDDDHFIGFTYLIQYNNLTYVQYLAVDNKHQSMGYGSKILQFINEKYGMNPIILNIEIVDSTFENYSQRKKRKDFYKKNEFNESGLIFKDRWGTYEVMVNNEFTINKTDFINLMKYFVGTSLFLYLEISITDNE</sequence>
<dbReference type="GO" id="GO:0016747">
    <property type="term" value="F:acyltransferase activity, transferring groups other than amino-acyl groups"/>
    <property type="evidence" value="ECO:0007669"/>
    <property type="project" value="InterPro"/>
</dbReference>
<comment type="caution">
    <text evidence="2">The sequence shown here is derived from an EMBL/GenBank/DDBJ whole genome shotgun (WGS) entry which is preliminary data.</text>
</comment>
<dbReference type="RefSeq" id="WP_107644580.1">
    <property type="nucleotide sequence ID" value="NZ_PZHR01000140.1"/>
</dbReference>
<dbReference type="CDD" id="cd04301">
    <property type="entry name" value="NAT_SF"/>
    <property type="match status" value="1"/>
</dbReference>
<dbReference type="Pfam" id="PF13508">
    <property type="entry name" value="Acetyltransf_7"/>
    <property type="match status" value="1"/>
</dbReference>
<evidence type="ECO:0000313" key="2">
    <source>
        <dbReference type="EMBL" id="PTK56575.1"/>
    </source>
</evidence>
<accession>A0A2T4S7E9</accession>
<evidence type="ECO:0000313" key="3">
    <source>
        <dbReference type="Proteomes" id="UP000240400"/>
    </source>
</evidence>
<reference evidence="2 3" key="1">
    <citation type="journal article" date="2016" name="Front. Microbiol.">
        <title>Comprehensive Phylogenetic Analysis of Bovine Non-aureus Staphylococci Species Based on Whole-Genome Sequencing.</title>
        <authorList>
            <person name="Naushad S."/>
            <person name="Barkema H.W."/>
            <person name="Luby C."/>
            <person name="Condas L.A."/>
            <person name="Nobrega D.B."/>
            <person name="Carson D.A."/>
            <person name="De Buck J."/>
        </authorList>
    </citation>
    <scope>NUCLEOTIDE SEQUENCE [LARGE SCALE GENOMIC DNA]</scope>
    <source>
        <strain evidence="2 3">SNUC 4337</strain>
    </source>
</reference>
<dbReference type="OrthoDB" id="9127144at2"/>
<organism evidence="2 3">
    <name type="scientific">Staphylococcus nepalensis</name>
    <dbReference type="NCBI Taxonomy" id="214473"/>
    <lineage>
        <taxon>Bacteria</taxon>
        <taxon>Bacillati</taxon>
        <taxon>Bacillota</taxon>
        <taxon>Bacilli</taxon>
        <taxon>Bacillales</taxon>
        <taxon>Staphylococcaceae</taxon>
        <taxon>Staphylococcus</taxon>
    </lineage>
</organism>
<dbReference type="Gene3D" id="3.40.630.30">
    <property type="match status" value="1"/>
</dbReference>
<name>A0A2T4S7E9_9STAP</name>
<dbReference type="EMBL" id="PZHR01000140">
    <property type="protein sequence ID" value="PTK56575.1"/>
    <property type="molecule type" value="Genomic_DNA"/>
</dbReference>
<dbReference type="SUPFAM" id="SSF55729">
    <property type="entry name" value="Acyl-CoA N-acyltransferases (Nat)"/>
    <property type="match status" value="1"/>
</dbReference>
<dbReference type="InterPro" id="IPR016181">
    <property type="entry name" value="Acyl_CoA_acyltransferase"/>
</dbReference>
<dbReference type="Proteomes" id="UP000240400">
    <property type="component" value="Unassembled WGS sequence"/>
</dbReference>
<dbReference type="PROSITE" id="PS51186">
    <property type="entry name" value="GNAT"/>
    <property type="match status" value="1"/>
</dbReference>
<proteinExistence type="predicted"/>
<feature type="domain" description="N-acetyltransferase" evidence="1">
    <location>
        <begin position="6"/>
        <end position="157"/>
    </location>
</feature>
<dbReference type="AlphaFoldDB" id="A0A2T4S7E9"/>
<gene>
    <name evidence="2" type="ORF">BUZ61_13135</name>
</gene>
<protein>
    <submittedName>
        <fullName evidence="2">N-acetyltransferase</fullName>
    </submittedName>
</protein>